<organism evidence="2 3">
    <name type="scientific">Dipteronia sinensis</name>
    <dbReference type="NCBI Taxonomy" id="43782"/>
    <lineage>
        <taxon>Eukaryota</taxon>
        <taxon>Viridiplantae</taxon>
        <taxon>Streptophyta</taxon>
        <taxon>Embryophyta</taxon>
        <taxon>Tracheophyta</taxon>
        <taxon>Spermatophyta</taxon>
        <taxon>Magnoliopsida</taxon>
        <taxon>eudicotyledons</taxon>
        <taxon>Gunneridae</taxon>
        <taxon>Pentapetalae</taxon>
        <taxon>rosids</taxon>
        <taxon>malvids</taxon>
        <taxon>Sapindales</taxon>
        <taxon>Sapindaceae</taxon>
        <taxon>Hippocastanoideae</taxon>
        <taxon>Acereae</taxon>
        <taxon>Dipteronia</taxon>
    </lineage>
</organism>
<accession>A0AAE0AKH3</accession>
<sequence>MDNHRHALVFVFMLIFSRGRIDELQKQINDLLSSRKLVKASAISPEKYSSTDSVKQIKFEKSLNSILQQELGRLELDFVQFIHRLDVLDKCLSTYAKCIGYLGKEKGSVGRPSRKRKRIVDAIESIELLRKLHLQREEKMSDLHHMLNRQDAK</sequence>
<protein>
    <submittedName>
        <fullName evidence="2">Uncharacterized protein</fullName>
    </submittedName>
</protein>
<evidence type="ECO:0000256" key="1">
    <source>
        <dbReference type="SAM" id="SignalP"/>
    </source>
</evidence>
<reference evidence="2" key="1">
    <citation type="journal article" date="2023" name="Plant J.">
        <title>Genome sequences and population genomics provide insights into the demographic history, inbreeding, and mutation load of two 'living fossil' tree species of Dipteronia.</title>
        <authorList>
            <person name="Feng Y."/>
            <person name="Comes H.P."/>
            <person name="Chen J."/>
            <person name="Zhu S."/>
            <person name="Lu R."/>
            <person name="Zhang X."/>
            <person name="Li P."/>
            <person name="Qiu J."/>
            <person name="Olsen K.M."/>
            <person name="Qiu Y."/>
        </authorList>
    </citation>
    <scope>NUCLEOTIDE SEQUENCE</scope>
    <source>
        <strain evidence="2">NBL</strain>
    </source>
</reference>
<gene>
    <name evidence="2" type="ORF">Dsin_013064</name>
</gene>
<dbReference type="Proteomes" id="UP001281410">
    <property type="component" value="Unassembled WGS sequence"/>
</dbReference>
<evidence type="ECO:0000313" key="2">
    <source>
        <dbReference type="EMBL" id="KAK3219094.1"/>
    </source>
</evidence>
<dbReference type="EMBL" id="JANJYJ010000004">
    <property type="protein sequence ID" value="KAK3219094.1"/>
    <property type="molecule type" value="Genomic_DNA"/>
</dbReference>
<comment type="caution">
    <text evidence="2">The sequence shown here is derived from an EMBL/GenBank/DDBJ whole genome shotgun (WGS) entry which is preliminary data.</text>
</comment>
<dbReference type="AlphaFoldDB" id="A0AAE0AKH3"/>
<keyword evidence="3" id="KW-1185">Reference proteome</keyword>
<name>A0AAE0AKH3_9ROSI</name>
<dbReference type="PANTHER" id="PTHR35480">
    <property type="entry name" value="MATERNAL EFFECT EMBRYO ARREST 22"/>
    <property type="match status" value="1"/>
</dbReference>
<keyword evidence="1" id="KW-0732">Signal</keyword>
<proteinExistence type="predicted"/>
<dbReference type="PANTHER" id="PTHR35480:SF1">
    <property type="entry name" value="MATERNAL EFFECT EMBRYO ARREST 22"/>
    <property type="match status" value="1"/>
</dbReference>
<feature type="signal peptide" evidence="1">
    <location>
        <begin position="1"/>
        <end position="19"/>
    </location>
</feature>
<feature type="chain" id="PRO_5042008593" evidence="1">
    <location>
        <begin position="20"/>
        <end position="153"/>
    </location>
</feature>
<evidence type="ECO:0000313" key="3">
    <source>
        <dbReference type="Proteomes" id="UP001281410"/>
    </source>
</evidence>